<dbReference type="SMART" id="SM00385">
    <property type="entry name" value="CYCLIN"/>
    <property type="match status" value="1"/>
</dbReference>
<feature type="region of interest" description="Disordered" evidence="12">
    <location>
        <begin position="538"/>
        <end position="577"/>
    </location>
</feature>
<dbReference type="Gene3D" id="1.20.5.650">
    <property type="entry name" value="Single helix bin"/>
    <property type="match status" value="1"/>
</dbReference>
<dbReference type="Pfam" id="PF08271">
    <property type="entry name" value="Zn_Ribbon_TF"/>
    <property type="match status" value="1"/>
</dbReference>
<dbReference type="Pfam" id="PF00382">
    <property type="entry name" value="TFIIB"/>
    <property type="match status" value="2"/>
</dbReference>
<evidence type="ECO:0000256" key="6">
    <source>
        <dbReference type="ARBA" id="ARBA00023015"/>
    </source>
</evidence>
<dbReference type="GO" id="GO:0097550">
    <property type="term" value="C:transcription preinitiation complex"/>
    <property type="evidence" value="ECO:0007669"/>
    <property type="project" value="TreeGrafter"/>
</dbReference>
<evidence type="ECO:0000256" key="12">
    <source>
        <dbReference type="SAM" id="MobiDB-lite"/>
    </source>
</evidence>
<feature type="compositionally biased region" description="Acidic residues" evidence="12">
    <location>
        <begin position="630"/>
        <end position="643"/>
    </location>
</feature>
<organism evidence="14 15">
    <name type="scientific">Tilletiopsis washingtonensis</name>
    <dbReference type="NCBI Taxonomy" id="58919"/>
    <lineage>
        <taxon>Eukaryota</taxon>
        <taxon>Fungi</taxon>
        <taxon>Dikarya</taxon>
        <taxon>Basidiomycota</taxon>
        <taxon>Ustilaginomycotina</taxon>
        <taxon>Exobasidiomycetes</taxon>
        <taxon>Entylomatales</taxon>
        <taxon>Entylomatales incertae sedis</taxon>
        <taxon>Tilletiopsis</taxon>
    </lineage>
</organism>
<dbReference type="FunFam" id="1.10.472.10:FF:000002">
    <property type="entry name" value="Transcription factor IIIB 90 kDa subunit"/>
    <property type="match status" value="1"/>
</dbReference>
<dbReference type="GO" id="GO:0006384">
    <property type="term" value="P:transcription initiation at RNA polymerase III promoter"/>
    <property type="evidence" value="ECO:0007669"/>
    <property type="project" value="UniProtKB-ARBA"/>
</dbReference>
<feature type="region of interest" description="Disordered" evidence="12">
    <location>
        <begin position="317"/>
        <end position="480"/>
    </location>
</feature>
<dbReference type="PRINTS" id="PR00685">
    <property type="entry name" value="TIFACTORIIB"/>
</dbReference>
<keyword evidence="7" id="KW-0010">Activator</keyword>
<evidence type="ECO:0000256" key="10">
    <source>
        <dbReference type="ARBA" id="ARBA00031009"/>
    </source>
</evidence>
<dbReference type="EMBL" id="KZ819311">
    <property type="protein sequence ID" value="PWN94549.1"/>
    <property type="molecule type" value="Genomic_DNA"/>
</dbReference>
<dbReference type="FunFam" id="1.10.472.10:FF:000007">
    <property type="entry name" value="Transcription factor IIIB 90 kDa subunit"/>
    <property type="match status" value="1"/>
</dbReference>
<dbReference type="InterPro" id="IPR000812">
    <property type="entry name" value="TFIIB"/>
</dbReference>
<feature type="compositionally biased region" description="Low complexity" evidence="12">
    <location>
        <begin position="557"/>
        <end position="568"/>
    </location>
</feature>
<evidence type="ECO:0000256" key="9">
    <source>
        <dbReference type="ARBA" id="ARBA00023242"/>
    </source>
</evidence>
<dbReference type="SUPFAM" id="SSF57783">
    <property type="entry name" value="Zinc beta-ribbon"/>
    <property type="match status" value="1"/>
</dbReference>
<dbReference type="PANTHER" id="PTHR11618">
    <property type="entry name" value="TRANSCRIPTION INITIATION FACTOR IIB-RELATED"/>
    <property type="match status" value="1"/>
</dbReference>
<dbReference type="GO" id="GO:0005634">
    <property type="term" value="C:nucleus"/>
    <property type="evidence" value="ECO:0007669"/>
    <property type="project" value="UniProtKB-SubCell"/>
</dbReference>
<dbReference type="PANTHER" id="PTHR11618:SF4">
    <property type="entry name" value="TRANSCRIPTION FACTOR IIIB 90 KDA SUBUNIT"/>
    <property type="match status" value="1"/>
</dbReference>
<dbReference type="InterPro" id="IPR013763">
    <property type="entry name" value="Cyclin-like_dom"/>
</dbReference>
<comment type="subcellular location">
    <subcellularLocation>
        <location evidence="1">Nucleus</location>
    </subcellularLocation>
</comment>
<dbReference type="Gene3D" id="1.10.472.10">
    <property type="entry name" value="Cyclin-like"/>
    <property type="match status" value="2"/>
</dbReference>
<dbReference type="RefSeq" id="XP_025594828.1">
    <property type="nucleotide sequence ID" value="XM_025743622.1"/>
</dbReference>
<dbReference type="GO" id="GO:0001006">
    <property type="term" value="F:RNA polymerase III type 3 promoter sequence-specific DNA binding"/>
    <property type="evidence" value="ECO:0007669"/>
    <property type="project" value="TreeGrafter"/>
</dbReference>
<feature type="compositionally biased region" description="Basic and acidic residues" evidence="12">
    <location>
        <begin position="398"/>
        <end position="430"/>
    </location>
</feature>
<evidence type="ECO:0000259" key="13">
    <source>
        <dbReference type="PROSITE" id="PS51134"/>
    </source>
</evidence>
<keyword evidence="8" id="KW-0804">Transcription</keyword>
<feature type="domain" description="TFIIB-type" evidence="13">
    <location>
        <begin position="2"/>
        <end position="31"/>
    </location>
</feature>
<comment type="similarity">
    <text evidence="2">Belongs to the TFIIB family.</text>
</comment>
<dbReference type="OrthoDB" id="511529at2759"/>
<feature type="compositionally biased region" description="Acidic residues" evidence="12">
    <location>
        <begin position="341"/>
        <end position="359"/>
    </location>
</feature>
<evidence type="ECO:0000256" key="11">
    <source>
        <dbReference type="PROSITE-ProRule" id="PRU00469"/>
    </source>
</evidence>
<dbReference type="AlphaFoldDB" id="A0A316YZ48"/>
<dbReference type="GO" id="GO:0000126">
    <property type="term" value="C:transcription factor TFIIIB complex"/>
    <property type="evidence" value="ECO:0007669"/>
    <property type="project" value="UniProtKB-ARBA"/>
</dbReference>
<dbReference type="InterPro" id="IPR011665">
    <property type="entry name" value="BRF1_TBP-bd_dom"/>
</dbReference>
<accession>A0A316YZ48</accession>
<keyword evidence="3" id="KW-0479">Metal-binding</keyword>
<dbReference type="Proteomes" id="UP000245946">
    <property type="component" value="Unassembled WGS sequence"/>
</dbReference>
<dbReference type="GeneID" id="37271166"/>
<dbReference type="GO" id="GO:0017025">
    <property type="term" value="F:TBP-class protein binding"/>
    <property type="evidence" value="ECO:0007669"/>
    <property type="project" value="InterPro"/>
</dbReference>
<dbReference type="STRING" id="58919.A0A316YZ48"/>
<protein>
    <recommendedName>
        <fullName evidence="10">B-related factor 1</fullName>
    </recommendedName>
</protein>
<evidence type="ECO:0000256" key="5">
    <source>
        <dbReference type="ARBA" id="ARBA00022833"/>
    </source>
</evidence>
<dbReference type="InterPro" id="IPR013150">
    <property type="entry name" value="TFIIB_cyclin"/>
</dbReference>
<dbReference type="GO" id="GO:0070897">
    <property type="term" value="P:transcription preinitiation complex assembly"/>
    <property type="evidence" value="ECO:0007669"/>
    <property type="project" value="InterPro"/>
</dbReference>
<dbReference type="CDD" id="cd20554">
    <property type="entry name" value="CYCLIN_TFIIIB90_rpt2"/>
    <property type="match status" value="1"/>
</dbReference>
<dbReference type="GO" id="GO:0000995">
    <property type="term" value="F:RNA polymerase III general transcription initiation factor activity"/>
    <property type="evidence" value="ECO:0007669"/>
    <property type="project" value="TreeGrafter"/>
</dbReference>
<evidence type="ECO:0000256" key="4">
    <source>
        <dbReference type="ARBA" id="ARBA00022771"/>
    </source>
</evidence>
<keyword evidence="6" id="KW-0805">Transcription regulation</keyword>
<keyword evidence="5" id="KW-0862">Zinc</keyword>
<keyword evidence="4 11" id="KW-0863">Zinc-finger</keyword>
<keyword evidence="15" id="KW-1185">Reference proteome</keyword>
<proteinExistence type="inferred from homology"/>
<feature type="compositionally biased region" description="Acidic residues" evidence="12">
    <location>
        <begin position="716"/>
        <end position="729"/>
    </location>
</feature>
<evidence type="ECO:0000256" key="7">
    <source>
        <dbReference type="ARBA" id="ARBA00023159"/>
    </source>
</evidence>
<evidence type="ECO:0000313" key="15">
    <source>
        <dbReference type="Proteomes" id="UP000245946"/>
    </source>
</evidence>
<evidence type="ECO:0000313" key="14">
    <source>
        <dbReference type="EMBL" id="PWN94549.1"/>
    </source>
</evidence>
<dbReference type="PROSITE" id="PS51134">
    <property type="entry name" value="ZF_TFIIB"/>
    <property type="match status" value="1"/>
</dbReference>
<reference evidence="14 15" key="1">
    <citation type="journal article" date="2018" name="Mol. Biol. Evol.">
        <title>Broad Genomic Sampling Reveals a Smut Pathogenic Ancestry of the Fungal Clade Ustilaginomycotina.</title>
        <authorList>
            <person name="Kijpornyongpan T."/>
            <person name="Mondo S.J."/>
            <person name="Barry K."/>
            <person name="Sandor L."/>
            <person name="Lee J."/>
            <person name="Lipzen A."/>
            <person name="Pangilinan J."/>
            <person name="LaButti K."/>
            <person name="Hainaut M."/>
            <person name="Henrissat B."/>
            <person name="Grigoriev I.V."/>
            <person name="Spatafora J.W."/>
            <person name="Aime M.C."/>
        </authorList>
    </citation>
    <scope>NUCLEOTIDE SEQUENCE [LARGE SCALE GENOMIC DNA]</scope>
    <source>
        <strain evidence="14 15">MCA 4186</strain>
    </source>
</reference>
<dbReference type="InterPro" id="IPR013137">
    <property type="entry name" value="Znf_TFIIB"/>
</dbReference>
<evidence type="ECO:0000256" key="1">
    <source>
        <dbReference type="ARBA" id="ARBA00004123"/>
    </source>
</evidence>
<evidence type="ECO:0000256" key="2">
    <source>
        <dbReference type="ARBA" id="ARBA00010857"/>
    </source>
</evidence>
<keyword evidence="9" id="KW-0539">Nucleus</keyword>
<evidence type="ECO:0000256" key="8">
    <source>
        <dbReference type="ARBA" id="ARBA00023163"/>
    </source>
</evidence>
<dbReference type="InterPro" id="IPR036915">
    <property type="entry name" value="Cyclin-like_sf"/>
</dbReference>
<gene>
    <name evidence="14" type="ORF">FA09DRAFT_332849</name>
</gene>
<dbReference type="Pfam" id="PF07741">
    <property type="entry name" value="BRF1"/>
    <property type="match status" value="1"/>
</dbReference>
<name>A0A316YZ48_9BASI</name>
<dbReference type="SUPFAM" id="SSF47954">
    <property type="entry name" value="Cyclin-like"/>
    <property type="match status" value="2"/>
</dbReference>
<feature type="compositionally biased region" description="Basic and acidic residues" evidence="12">
    <location>
        <begin position="458"/>
        <end position="476"/>
    </location>
</feature>
<dbReference type="GO" id="GO:0008270">
    <property type="term" value="F:zinc ion binding"/>
    <property type="evidence" value="ECO:0007669"/>
    <property type="project" value="UniProtKB-KW"/>
</dbReference>
<feature type="region of interest" description="Disordered" evidence="12">
    <location>
        <begin position="592"/>
        <end position="729"/>
    </location>
</feature>
<evidence type="ECO:0000256" key="3">
    <source>
        <dbReference type="ARBA" id="ARBA00022723"/>
    </source>
</evidence>
<sequence>MPGVQCPQCGSSNTEHYDNAVTCADCGCVLEESQIVSDITFGETGSGGAVVQGSYVANDSRGARTQGPGGFRSGGTGESRAMTIANAQRGIRALATAKSVPSIVADIGTRLFQLAIGGGTIKDDGEQPANFVLGRRSEYSQAACLYLACRMQKTNHMLIDFADALQINVFILGRSYLRLVRCLGFQKKVPVMDPCIYISRFASMLDFGDATSKVAADATRLVKRFKKDWLIEGRRPAGICGACLLLAARMNHFRRSITEIVQVVKIADQTLRTRLQEFARTPTANLSVEDFSTIWLEEETEPPAFVRSKLPKKTARLKGRKRAKMEYADDDDDLDAVNAEDALDDPTTDEEDSDAEEDSAAGSPNGKGKGKAVAKEQSPPPRLDPAIDALADTATENEIMRHLDEDVARELDGELNREEEARQARARAGDVGRASPEPPADNEAGPSRIKQSESQMQQERHSVARDGAPTRDEGARVYKRGPSVPAVDELAGLDEAELDNFILTPEEARIKERVWMEFNKDYLELSLERQLKMEADIKMGIQPKRAPNRKRKAPRDSSTAAVSAAESTKQMMKKKQFSRKINYDALGDIFKNEEEIKQATGSRRSRKRGHADEASDGEDLGGVRGYFQSDADESEMEVVEEAEGQLPSSHPSRRQESRAMRKHKASKARSQSRGSATGDAMSSAGEEALSTRTSPGPEADADDPLAEMRRMRGAQAEDDGDDGYQDAGY</sequence>